<protein>
    <submittedName>
        <fullName evidence="1">Uncharacterized protein</fullName>
    </submittedName>
</protein>
<accession>A0ACB1A6G8</accession>
<comment type="caution">
    <text evidence="1">The sequence shown here is derived from an EMBL/GenBank/DDBJ whole genome shotgun (WGS) entry which is preliminary data.</text>
</comment>
<reference evidence="1" key="1">
    <citation type="submission" date="2023-11" db="EMBL/GenBank/DDBJ databases">
        <authorList>
            <person name="Poullet M."/>
        </authorList>
    </citation>
    <scope>NUCLEOTIDE SEQUENCE</scope>
    <source>
        <strain evidence="1">E1834</strain>
    </source>
</reference>
<keyword evidence="2" id="KW-1185">Reference proteome</keyword>
<evidence type="ECO:0000313" key="2">
    <source>
        <dbReference type="Proteomes" id="UP001497535"/>
    </source>
</evidence>
<proteinExistence type="predicted"/>
<dbReference type="Proteomes" id="UP001497535">
    <property type="component" value="Unassembled WGS sequence"/>
</dbReference>
<sequence>MFNYDDFPVLASSMGHGSQETQKSTSSSSNINNKTGRENGPTSSEAPENAGLKIHPNGRVTNILPGMLNNQFGMAGLLSFLRTIDNSPSITGLALGQDLTGLGLNLNPSKKNLFQTFGGPWGNFSCRIQDLDAKVPDVYLTNATIREKLPNIKLNKLHEDVLFYLFYNCPGEVYQVAAASELYARDWRFHKIERLWFQRAAFFAPPKEIGGTFERCQYNAFDPILWRKVPKEMVLEFKDLEGKPSVPGQKQAPQQQQNKQPLPAVQQTTNNNLFRKSTSTTSSFVLNQLKRLTSGFPLPRTETRHLIDILQENPELFSHSSEQLLDFIQYEPELAGILLIYQLLYEPSNYRSSVEILLNMNIDVSVLVAINKFVQLCEYKDIKVPNDFLHKFISVCILSCDNGSTSNGLATDRLGFFYFLLCNALFRSVRMVCMFFNGLLDLRYFDVSVGFLFFSCSSPSPYFFSSKKFFFLDGPVRNSKFCLLIPFA</sequence>
<evidence type="ECO:0000313" key="1">
    <source>
        <dbReference type="EMBL" id="CAK5086838.1"/>
    </source>
</evidence>
<name>A0ACB1A6G8_MELEN</name>
<organism evidence="1 2">
    <name type="scientific">Meloidogyne enterolobii</name>
    <name type="common">Root-knot nematode worm</name>
    <name type="synonym">Meloidogyne mayaguensis</name>
    <dbReference type="NCBI Taxonomy" id="390850"/>
    <lineage>
        <taxon>Eukaryota</taxon>
        <taxon>Metazoa</taxon>
        <taxon>Ecdysozoa</taxon>
        <taxon>Nematoda</taxon>
        <taxon>Chromadorea</taxon>
        <taxon>Rhabditida</taxon>
        <taxon>Tylenchina</taxon>
        <taxon>Tylenchomorpha</taxon>
        <taxon>Tylenchoidea</taxon>
        <taxon>Meloidogynidae</taxon>
        <taxon>Meloidogyninae</taxon>
        <taxon>Meloidogyne</taxon>
    </lineage>
</organism>
<dbReference type="EMBL" id="CAVMJV010000062">
    <property type="protein sequence ID" value="CAK5086838.1"/>
    <property type="molecule type" value="Genomic_DNA"/>
</dbReference>
<gene>
    <name evidence="1" type="ORF">MENTE1834_LOCUS34355</name>
</gene>